<evidence type="ECO:0000313" key="3">
    <source>
        <dbReference type="EMBL" id="MCP9765377.1"/>
    </source>
</evidence>
<proteinExistence type="predicted"/>
<evidence type="ECO:0000259" key="2">
    <source>
        <dbReference type="Pfam" id="PF26303"/>
    </source>
</evidence>
<feature type="compositionally biased region" description="Low complexity" evidence="1">
    <location>
        <begin position="190"/>
        <end position="218"/>
    </location>
</feature>
<reference evidence="3 4" key="1">
    <citation type="submission" date="2018-11" db="EMBL/GenBank/DDBJ databases">
        <title>Novel bacteria species description.</title>
        <authorList>
            <person name="Han J.-H."/>
        </authorList>
    </citation>
    <scope>NUCLEOTIDE SEQUENCE [LARGE SCALE GENOMIC DNA]</scope>
    <source>
        <strain evidence="3 4">KCTC23259</strain>
    </source>
</reference>
<evidence type="ECO:0000313" key="4">
    <source>
        <dbReference type="Proteomes" id="UP001204144"/>
    </source>
</evidence>
<dbReference type="RefSeq" id="WP_255039069.1">
    <property type="nucleotide sequence ID" value="NZ_RJUF01000182.1"/>
</dbReference>
<keyword evidence="4" id="KW-1185">Reference proteome</keyword>
<dbReference type="PROSITE" id="PS51257">
    <property type="entry name" value="PROKAR_LIPOPROTEIN"/>
    <property type="match status" value="1"/>
</dbReference>
<gene>
    <name evidence="3" type="ORF">EGI31_20780</name>
</gene>
<feature type="domain" description="UPF0323" evidence="2">
    <location>
        <begin position="54"/>
        <end position="140"/>
    </location>
</feature>
<dbReference type="InterPro" id="IPR059092">
    <property type="entry name" value="UPF0323_dom"/>
</dbReference>
<organism evidence="3 4">
    <name type="scientific">Lacihabitans soyangensis</name>
    <dbReference type="NCBI Taxonomy" id="869394"/>
    <lineage>
        <taxon>Bacteria</taxon>
        <taxon>Pseudomonadati</taxon>
        <taxon>Bacteroidota</taxon>
        <taxon>Cytophagia</taxon>
        <taxon>Cytophagales</taxon>
        <taxon>Leadbetterellaceae</taxon>
        <taxon>Lacihabitans</taxon>
    </lineage>
</organism>
<dbReference type="Pfam" id="PF26303">
    <property type="entry name" value="UPF0323"/>
    <property type="match status" value="1"/>
</dbReference>
<evidence type="ECO:0000256" key="1">
    <source>
        <dbReference type="SAM" id="MobiDB-lite"/>
    </source>
</evidence>
<protein>
    <recommendedName>
        <fullName evidence="2">UPF0323 domain-containing protein</fullName>
    </recommendedName>
</protein>
<sequence length="218" mass="23895">MTPVKRNTFLKKVKDITISGSLSMLILSSGLYGCSSNESTEGDYEQTEVYTQGVRTYIKETSKGEFKITEEIAVPADSSKAIVTYLDGRVETLTKEQSKKLIDEEITHNQNTIGHNNGLSNVLLYGGMGYFLGRTMSPNYGFYRPDFRGDNNGSGFVPNGGVKNSADMGRYYSNPETFAKSSEVNRNITRSRTTVTRPSSSRSGFFGSRSRSGSGFGG</sequence>
<dbReference type="AlphaFoldDB" id="A0AAE3H5P6"/>
<accession>A0AAE3H5P6</accession>
<dbReference type="Proteomes" id="UP001204144">
    <property type="component" value="Unassembled WGS sequence"/>
</dbReference>
<comment type="caution">
    <text evidence="3">The sequence shown here is derived from an EMBL/GenBank/DDBJ whole genome shotgun (WGS) entry which is preliminary data.</text>
</comment>
<feature type="region of interest" description="Disordered" evidence="1">
    <location>
        <begin position="189"/>
        <end position="218"/>
    </location>
</feature>
<dbReference type="EMBL" id="RJUF01000182">
    <property type="protein sequence ID" value="MCP9765377.1"/>
    <property type="molecule type" value="Genomic_DNA"/>
</dbReference>
<name>A0AAE3H5P6_9BACT</name>